<dbReference type="PRINTS" id="PR00237">
    <property type="entry name" value="GPCRRHODOPSN"/>
</dbReference>
<dbReference type="PROSITE" id="PS50262">
    <property type="entry name" value="G_PROTEIN_RECEP_F1_2"/>
    <property type="match status" value="1"/>
</dbReference>
<sequence length="337" mass="38471">MNTTNYSCMDVDRLTKRYYLPVAYSLIFIVGLVGNTISIGIYLTKLRPWKSSSIIMVNLALTDLLYVLTMPFLIYYYINEGSWMLGDFMCRFMRFAFHFHLYGSILFLTCLAVFRYVVVVQPFRAPQVQDKFWGTVACLTVWTVAAAETTPMLTIVSLSVDSSNNTQCLVFVSTEPVTAVREYSWLLTAIGFVLPMLVVFFCNIGIVTELAKGPSLTHSWRSRAQRMMVLILGLFVLCFLPYHIMRGLWIETQHNMRTLNTTATTCSSHLVQAAYLISRPLAAINTFFNMALYTLSGNKFRRAFLSVFCREPWLIKAGLRMQRMIITKTTTDIPAIP</sequence>
<evidence type="ECO:0000313" key="12">
    <source>
        <dbReference type="Proteomes" id="UP000265200"/>
    </source>
</evidence>
<dbReference type="PANTHER" id="PTHR24231:SF15">
    <property type="entry name" value="2-OXOGLUTARATE RECEPTOR 1"/>
    <property type="match status" value="1"/>
</dbReference>
<reference evidence="11" key="4">
    <citation type="submission" date="2025-09" db="UniProtKB">
        <authorList>
            <consortium name="Ensembl"/>
        </authorList>
    </citation>
    <scope>IDENTIFICATION</scope>
    <source>
        <strain evidence="11">HSOK</strain>
    </source>
</reference>
<proteinExistence type="predicted"/>
<keyword evidence="4 9" id="KW-1133">Transmembrane helix</keyword>
<name>A0A3P9ID45_ORYLA</name>
<reference key="1">
    <citation type="journal article" date="2007" name="Nature">
        <title>The medaka draft genome and insights into vertebrate genome evolution.</title>
        <authorList>
            <person name="Kasahara M."/>
            <person name="Naruse K."/>
            <person name="Sasaki S."/>
            <person name="Nakatani Y."/>
            <person name="Qu W."/>
            <person name="Ahsan B."/>
            <person name="Yamada T."/>
            <person name="Nagayasu Y."/>
            <person name="Doi K."/>
            <person name="Kasai Y."/>
            <person name="Jindo T."/>
            <person name="Kobayashi D."/>
            <person name="Shimada A."/>
            <person name="Toyoda A."/>
            <person name="Kuroki Y."/>
            <person name="Fujiyama A."/>
            <person name="Sasaki T."/>
            <person name="Shimizu A."/>
            <person name="Asakawa S."/>
            <person name="Shimizu N."/>
            <person name="Hashimoto S."/>
            <person name="Yang J."/>
            <person name="Lee Y."/>
            <person name="Matsushima K."/>
            <person name="Sugano S."/>
            <person name="Sakaizumi M."/>
            <person name="Narita T."/>
            <person name="Ohishi K."/>
            <person name="Haga S."/>
            <person name="Ohta F."/>
            <person name="Nomoto H."/>
            <person name="Nogata K."/>
            <person name="Morishita T."/>
            <person name="Endo T."/>
            <person name="Shin-I T."/>
            <person name="Takeda H."/>
            <person name="Morishita S."/>
            <person name="Kohara Y."/>
        </authorList>
    </citation>
    <scope>NUCLEOTIDE SEQUENCE [LARGE SCALE GENOMIC DNA]</scope>
    <source>
        <strain>Hd-rR</strain>
    </source>
</reference>
<accession>A0A3P9ID45</accession>
<keyword evidence="5" id="KW-0297">G-protein coupled receptor</keyword>
<evidence type="ECO:0000256" key="8">
    <source>
        <dbReference type="ARBA" id="ARBA00023224"/>
    </source>
</evidence>
<feature type="transmembrane region" description="Helical" evidence="9">
    <location>
        <begin position="270"/>
        <end position="295"/>
    </location>
</feature>
<dbReference type="InterPro" id="IPR017452">
    <property type="entry name" value="GPCR_Rhodpsn_7TM"/>
</dbReference>
<feature type="transmembrane region" description="Helical" evidence="9">
    <location>
        <begin position="227"/>
        <end position="250"/>
    </location>
</feature>
<feature type="transmembrane region" description="Helical" evidence="9">
    <location>
        <begin position="22"/>
        <end position="43"/>
    </location>
</feature>
<comment type="subcellular location">
    <subcellularLocation>
        <location evidence="1">Cell membrane</location>
        <topology evidence="1">Multi-pass membrane protein</topology>
    </subcellularLocation>
</comment>
<dbReference type="Ensembl" id="ENSORLT00015026561.1">
    <property type="protein sequence ID" value="ENSORLP00015017977.1"/>
    <property type="gene ID" value="ENSORLG00015019016.1"/>
</dbReference>
<dbReference type="Proteomes" id="UP000265200">
    <property type="component" value="Chromosome 2"/>
</dbReference>
<feature type="transmembrane region" description="Helical" evidence="9">
    <location>
        <begin position="132"/>
        <end position="156"/>
    </location>
</feature>
<dbReference type="Pfam" id="PF00001">
    <property type="entry name" value="7tm_1"/>
    <property type="match status" value="1"/>
</dbReference>
<keyword evidence="6 9" id="KW-0472">Membrane</keyword>
<keyword evidence="7" id="KW-0675">Receptor</keyword>
<dbReference type="GO" id="GO:0004930">
    <property type="term" value="F:G protein-coupled receptor activity"/>
    <property type="evidence" value="ECO:0007669"/>
    <property type="project" value="UniProtKB-KW"/>
</dbReference>
<dbReference type="InterPro" id="IPR000276">
    <property type="entry name" value="GPCR_Rhodpsn"/>
</dbReference>
<organism evidence="11 12">
    <name type="scientific">Oryzias latipes</name>
    <name type="common">Japanese rice fish</name>
    <name type="synonym">Japanese killifish</name>
    <dbReference type="NCBI Taxonomy" id="8090"/>
    <lineage>
        <taxon>Eukaryota</taxon>
        <taxon>Metazoa</taxon>
        <taxon>Chordata</taxon>
        <taxon>Craniata</taxon>
        <taxon>Vertebrata</taxon>
        <taxon>Euteleostomi</taxon>
        <taxon>Actinopterygii</taxon>
        <taxon>Neopterygii</taxon>
        <taxon>Teleostei</taxon>
        <taxon>Neoteleostei</taxon>
        <taxon>Acanthomorphata</taxon>
        <taxon>Ovalentaria</taxon>
        <taxon>Atherinomorphae</taxon>
        <taxon>Beloniformes</taxon>
        <taxon>Adrianichthyidae</taxon>
        <taxon>Oryziinae</taxon>
        <taxon>Oryzias</taxon>
    </lineage>
</organism>
<evidence type="ECO:0000313" key="11">
    <source>
        <dbReference type="Ensembl" id="ENSORLP00015017977.1"/>
    </source>
</evidence>
<dbReference type="PANTHER" id="PTHR24231">
    <property type="entry name" value="PURINOCEPTOR-RELATED G-PROTEIN COUPLED RECEPTOR"/>
    <property type="match status" value="1"/>
</dbReference>
<evidence type="ECO:0000256" key="9">
    <source>
        <dbReference type="SAM" id="Phobius"/>
    </source>
</evidence>
<reference evidence="11 12" key="2">
    <citation type="submission" date="2017-04" db="EMBL/GenBank/DDBJ databases">
        <title>CpG methylation of centromeres and impact of large insertions on vertebrate speciation.</title>
        <authorList>
            <person name="Ichikawa K."/>
            <person name="Yoshimura J."/>
            <person name="Morishita S."/>
        </authorList>
    </citation>
    <scope>NUCLEOTIDE SEQUENCE</scope>
    <source>
        <strain evidence="11 12">HSOK</strain>
    </source>
</reference>
<evidence type="ECO:0000256" key="1">
    <source>
        <dbReference type="ARBA" id="ARBA00004651"/>
    </source>
</evidence>
<protein>
    <submittedName>
        <fullName evidence="11">Oxoglutarate (alpha-ketoglutarate) receptor 1a, tandem duplicate 2</fullName>
    </submittedName>
</protein>
<dbReference type="PRINTS" id="PR01157">
    <property type="entry name" value="P2YPURNOCPTR"/>
</dbReference>
<feature type="transmembrane region" description="Helical" evidence="9">
    <location>
        <begin position="98"/>
        <end position="120"/>
    </location>
</feature>
<dbReference type="GO" id="GO:0005886">
    <property type="term" value="C:plasma membrane"/>
    <property type="evidence" value="ECO:0007669"/>
    <property type="project" value="UniProtKB-SubCell"/>
</dbReference>
<keyword evidence="2" id="KW-1003">Cell membrane</keyword>
<evidence type="ECO:0000256" key="2">
    <source>
        <dbReference type="ARBA" id="ARBA00022475"/>
    </source>
</evidence>
<evidence type="ECO:0000256" key="4">
    <source>
        <dbReference type="ARBA" id="ARBA00022989"/>
    </source>
</evidence>
<feature type="domain" description="G-protein coupled receptors family 1 profile" evidence="10">
    <location>
        <begin position="34"/>
        <end position="293"/>
    </location>
</feature>
<reference evidence="11" key="3">
    <citation type="submission" date="2025-08" db="UniProtKB">
        <authorList>
            <consortium name="Ensembl"/>
        </authorList>
    </citation>
    <scope>IDENTIFICATION</scope>
    <source>
        <strain evidence="11">HSOK</strain>
    </source>
</reference>
<dbReference type="AlphaFoldDB" id="A0A3P9ID45"/>
<evidence type="ECO:0000256" key="3">
    <source>
        <dbReference type="ARBA" id="ARBA00022692"/>
    </source>
</evidence>
<feature type="transmembrane region" description="Helical" evidence="9">
    <location>
        <begin position="183"/>
        <end position="206"/>
    </location>
</feature>
<evidence type="ECO:0000256" key="6">
    <source>
        <dbReference type="ARBA" id="ARBA00023136"/>
    </source>
</evidence>
<keyword evidence="3 9" id="KW-0812">Transmembrane</keyword>
<evidence type="ECO:0000256" key="5">
    <source>
        <dbReference type="ARBA" id="ARBA00023040"/>
    </source>
</evidence>
<dbReference type="Gene3D" id="1.20.1070.10">
    <property type="entry name" value="Rhodopsin 7-helix transmembrane proteins"/>
    <property type="match status" value="1"/>
</dbReference>
<keyword evidence="8" id="KW-0807">Transducer</keyword>
<evidence type="ECO:0000259" key="10">
    <source>
        <dbReference type="PROSITE" id="PS50262"/>
    </source>
</evidence>
<feature type="transmembrane region" description="Helical" evidence="9">
    <location>
        <begin position="55"/>
        <end position="78"/>
    </location>
</feature>
<evidence type="ECO:0000256" key="7">
    <source>
        <dbReference type="ARBA" id="ARBA00023170"/>
    </source>
</evidence>
<dbReference type="SUPFAM" id="SSF81321">
    <property type="entry name" value="Family A G protein-coupled receptor-like"/>
    <property type="match status" value="1"/>
</dbReference>